<evidence type="ECO:0000256" key="14">
    <source>
        <dbReference type="ARBA" id="ARBA00061570"/>
    </source>
</evidence>
<dbReference type="Gene3D" id="3.40.50.300">
    <property type="entry name" value="P-loop containing nucleotide triphosphate hydrolases"/>
    <property type="match status" value="1"/>
</dbReference>
<dbReference type="PROSITE" id="PS00674">
    <property type="entry name" value="AAA"/>
    <property type="match status" value="1"/>
</dbReference>
<feature type="active site" evidence="15">
    <location>
        <position position="419"/>
    </location>
</feature>
<dbReference type="GO" id="GO:0004222">
    <property type="term" value="F:metalloendopeptidase activity"/>
    <property type="evidence" value="ECO:0007669"/>
    <property type="project" value="InterPro"/>
</dbReference>
<dbReference type="InterPro" id="IPR005936">
    <property type="entry name" value="FtsH"/>
</dbReference>
<keyword evidence="9 15" id="KW-0862">Zinc</keyword>
<dbReference type="InterPro" id="IPR003960">
    <property type="entry name" value="ATPase_AAA_CS"/>
</dbReference>
<evidence type="ECO:0000256" key="3">
    <source>
        <dbReference type="ARBA" id="ARBA00022475"/>
    </source>
</evidence>
<keyword evidence="8 15" id="KW-0378">Hydrolase</keyword>
<dbReference type="GO" id="GO:0016887">
    <property type="term" value="F:ATP hydrolysis activity"/>
    <property type="evidence" value="ECO:0007669"/>
    <property type="project" value="UniProtKB-UniRule"/>
</dbReference>
<comment type="cofactor">
    <cofactor evidence="15">
        <name>Zn(2+)</name>
        <dbReference type="ChEBI" id="CHEBI:29105"/>
    </cofactor>
    <text evidence="15">Binds 1 zinc ion per subunit.</text>
</comment>
<comment type="subcellular location">
    <subcellularLocation>
        <location evidence="15">Cell membrane</location>
        <topology evidence="15">Multi-pass membrane protein</topology>
        <orientation evidence="15">Cytoplasmic side</orientation>
    </subcellularLocation>
    <subcellularLocation>
        <location evidence="1">Membrane</location>
    </subcellularLocation>
</comment>
<dbReference type="OrthoDB" id="9809379at2"/>
<keyword evidence="12 15" id="KW-0482">Metalloprotease</keyword>
<proteinExistence type="inferred from homology"/>
<dbReference type="InterPro" id="IPR027417">
    <property type="entry name" value="P-loop_NTPase"/>
</dbReference>
<dbReference type="GO" id="GO:0006508">
    <property type="term" value="P:proteolysis"/>
    <property type="evidence" value="ECO:0007669"/>
    <property type="project" value="UniProtKB-KW"/>
</dbReference>
<evidence type="ECO:0000256" key="1">
    <source>
        <dbReference type="ARBA" id="ARBA00004370"/>
    </source>
</evidence>
<comment type="function">
    <text evidence="15">Acts as a processive, ATP-dependent zinc metallopeptidase for both cytoplasmic and membrane proteins. Plays a role in the quality control of integral membrane proteins.</text>
</comment>
<keyword evidence="6 15" id="KW-0479">Metal-binding</keyword>
<keyword evidence="13 15" id="KW-0472">Membrane</keyword>
<evidence type="ECO:0000256" key="5">
    <source>
        <dbReference type="ARBA" id="ARBA00022692"/>
    </source>
</evidence>
<keyword evidence="5 15" id="KW-0812">Transmembrane</keyword>
<evidence type="ECO:0000256" key="13">
    <source>
        <dbReference type="ARBA" id="ARBA00023136"/>
    </source>
</evidence>
<dbReference type="SUPFAM" id="SSF52540">
    <property type="entry name" value="P-loop containing nucleoside triphosphate hydrolases"/>
    <property type="match status" value="1"/>
</dbReference>
<dbReference type="InterPro" id="IPR041569">
    <property type="entry name" value="AAA_lid_3"/>
</dbReference>
<dbReference type="Pfam" id="PF06480">
    <property type="entry name" value="FtsH_ext"/>
    <property type="match status" value="1"/>
</dbReference>
<dbReference type="InterPro" id="IPR003593">
    <property type="entry name" value="AAA+_ATPase"/>
</dbReference>
<keyword evidence="19" id="KW-0132">Cell division</keyword>
<evidence type="ECO:0000259" key="18">
    <source>
        <dbReference type="SMART" id="SM00382"/>
    </source>
</evidence>
<evidence type="ECO:0000313" key="19">
    <source>
        <dbReference type="EMBL" id="PWR22446.1"/>
    </source>
</evidence>
<evidence type="ECO:0000256" key="16">
    <source>
        <dbReference type="RuleBase" id="RU003651"/>
    </source>
</evidence>
<dbReference type="EC" id="3.4.24.-" evidence="15"/>
<feature type="transmembrane region" description="Helical" evidence="15">
    <location>
        <begin position="104"/>
        <end position="124"/>
    </location>
</feature>
<dbReference type="InterPro" id="IPR011546">
    <property type="entry name" value="Pept_M41_FtsH_extracell"/>
</dbReference>
<dbReference type="NCBIfam" id="TIGR01241">
    <property type="entry name" value="FtsH_fam"/>
    <property type="match status" value="1"/>
</dbReference>
<dbReference type="EMBL" id="QGLF01000002">
    <property type="protein sequence ID" value="PWR22446.1"/>
    <property type="molecule type" value="Genomic_DNA"/>
</dbReference>
<keyword evidence="11 15" id="KW-1133">Transmembrane helix</keyword>
<keyword evidence="20" id="KW-1185">Reference proteome</keyword>
<keyword evidence="10 15" id="KW-0067">ATP-binding</keyword>
<dbReference type="GO" id="GO:0051301">
    <property type="term" value="P:cell division"/>
    <property type="evidence" value="ECO:0007669"/>
    <property type="project" value="UniProtKB-KW"/>
</dbReference>
<protein>
    <recommendedName>
        <fullName evidence="15">ATP-dependent zinc metalloprotease FtsH</fullName>
        <ecNumber evidence="15">3.4.24.-</ecNumber>
    </recommendedName>
</protein>
<feature type="domain" description="AAA+ ATPase" evidence="18">
    <location>
        <begin position="188"/>
        <end position="327"/>
    </location>
</feature>
<comment type="caution">
    <text evidence="19">The sequence shown here is derived from an EMBL/GenBank/DDBJ whole genome shotgun (WGS) entry which is preliminary data.</text>
</comment>
<feature type="binding site" evidence="15">
    <location>
        <position position="422"/>
    </location>
    <ligand>
        <name>Zn(2+)</name>
        <dbReference type="ChEBI" id="CHEBI:29105"/>
        <note>catalytic</note>
    </ligand>
</feature>
<dbReference type="Proteomes" id="UP000246077">
    <property type="component" value="Unassembled WGS sequence"/>
</dbReference>
<dbReference type="PANTHER" id="PTHR23076">
    <property type="entry name" value="METALLOPROTEASE M41 FTSH"/>
    <property type="match status" value="1"/>
</dbReference>
<evidence type="ECO:0000256" key="2">
    <source>
        <dbReference type="ARBA" id="ARBA00010044"/>
    </source>
</evidence>
<dbReference type="GO" id="GO:0005524">
    <property type="term" value="F:ATP binding"/>
    <property type="evidence" value="ECO:0007669"/>
    <property type="project" value="UniProtKB-UniRule"/>
</dbReference>
<dbReference type="Pfam" id="PF01434">
    <property type="entry name" value="Peptidase_M41"/>
    <property type="match status" value="1"/>
</dbReference>
<dbReference type="InterPro" id="IPR003959">
    <property type="entry name" value="ATPase_AAA_core"/>
</dbReference>
<dbReference type="SMART" id="SM00382">
    <property type="entry name" value="AAA"/>
    <property type="match status" value="1"/>
</dbReference>
<evidence type="ECO:0000256" key="4">
    <source>
        <dbReference type="ARBA" id="ARBA00022670"/>
    </source>
</evidence>
<keyword evidence="19" id="KW-0131">Cell cycle</keyword>
<feature type="region of interest" description="Disordered" evidence="17">
    <location>
        <begin position="604"/>
        <end position="637"/>
    </location>
</feature>
<evidence type="ECO:0000256" key="11">
    <source>
        <dbReference type="ARBA" id="ARBA00022989"/>
    </source>
</evidence>
<organism evidence="19 20">
    <name type="scientific">Zavarzinia compransoris</name>
    <dbReference type="NCBI Taxonomy" id="1264899"/>
    <lineage>
        <taxon>Bacteria</taxon>
        <taxon>Pseudomonadati</taxon>
        <taxon>Pseudomonadota</taxon>
        <taxon>Alphaproteobacteria</taxon>
        <taxon>Rhodospirillales</taxon>
        <taxon>Zavarziniaceae</taxon>
        <taxon>Zavarzinia</taxon>
    </lineage>
</organism>
<keyword evidence="3 15" id="KW-1003">Cell membrane</keyword>
<comment type="caution">
    <text evidence="15">Lacks conserved residue(s) required for the propagation of feature annotation.</text>
</comment>
<dbReference type="GO" id="GO:0005886">
    <property type="term" value="C:plasma membrane"/>
    <property type="evidence" value="ECO:0007669"/>
    <property type="project" value="UniProtKB-SubCell"/>
</dbReference>
<dbReference type="Pfam" id="PF17862">
    <property type="entry name" value="AAA_lid_3"/>
    <property type="match status" value="1"/>
</dbReference>
<name>A0A317E867_9PROT</name>
<evidence type="ECO:0000256" key="6">
    <source>
        <dbReference type="ARBA" id="ARBA00022723"/>
    </source>
</evidence>
<comment type="similarity">
    <text evidence="14 15">In the central section; belongs to the AAA ATPase family.</text>
</comment>
<reference evidence="20" key="1">
    <citation type="submission" date="2018-05" db="EMBL/GenBank/DDBJ databases">
        <title>Zavarzinia sp. HR-AS.</title>
        <authorList>
            <person name="Lee Y."/>
            <person name="Jeon C.O."/>
        </authorList>
    </citation>
    <scope>NUCLEOTIDE SEQUENCE [LARGE SCALE GENOMIC DNA]</scope>
    <source>
        <strain evidence="20">DSM 1231</strain>
    </source>
</reference>
<dbReference type="InterPro" id="IPR000642">
    <property type="entry name" value="Peptidase_M41"/>
</dbReference>
<dbReference type="GO" id="GO:0004176">
    <property type="term" value="F:ATP-dependent peptidase activity"/>
    <property type="evidence" value="ECO:0007669"/>
    <property type="project" value="InterPro"/>
</dbReference>
<dbReference type="Pfam" id="PF00004">
    <property type="entry name" value="AAA"/>
    <property type="match status" value="1"/>
</dbReference>
<feature type="binding site" evidence="15">
    <location>
        <position position="418"/>
    </location>
    <ligand>
        <name>Zn(2+)</name>
        <dbReference type="ChEBI" id="CHEBI:29105"/>
        <note>catalytic</note>
    </ligand>
</feature>
<dbReference type="CDD" id="cd19501">
    <property type="entry name" value="RecA-like_FtsH"/>
    <property type="match status" value="1"/>
</dbReference>
<comment type="subunit">
    <text evidence="15">Homohexamer.</text>
</comment>
<dbReference type="FunFam" id="3.40.50.300:FF:000001">
    <property type="entry name" value="ATP-dependent zinc metalloprotease FtsH"/>
    <property type="match status" value="1"/>
</dbReference>
<feature type="binding site" evidence="15">
    <location>
        <begin position="196"/>
        <end position="203"/>
    </location>
    <ligand>
        <name>ATP</name>
        <dbReference type="ChEBI" id="CHEBI:30616"/>
    </ligand>
</feature>
<dbReference type="GO" id="GO:0008270">
    <property type="term" value="F:zinc ion binding"/>
    <property type="evidence" value="ECO:0007669"/>
    <property type="project" value="UniProtKB-UniRule"/>
</dbReference>
<evidence type="ECO:0000256" key="10">
    <source>
        <dbReference type="ARBA" id="ARBA00022840"/>
    </source>
</evidence>
<dbReference type="PANTHER" id="PTHR23076:SF97">
    <property type="entry name" value="ATP-DEPENDENT ZINC METALLOPROTEASE YME1L1"/>
    <property type="match status" value="1"/>
</dbReference>
<dbReference type="Gene3D" id="1.20.58.760">
    <property type="entry name" value="Peptidase M41"/>
    <property type="match status" value="1"/>
</dbReference>
<dbReference type="Gene3D" id="1.10.8.60">
    <property type="match status" value="1"/>
</dbReference>
<evidence type="ECO:0000256" key="7">
    <source>
        <dbReference type="ARBA" id="ARBA00022741"/>
    </source>
</evidence>
<evidence type="ECO:0000256" key="17">
    <source>
        <dbReference type="SAM" id="MobiDB-lite"/>
    </source>
</evidence>
<dbReference type="GO" id="GO:0030163">
    <property type="term" value="P:protein catabolic process"/>
    <property type="evidence" value="ECO:0007669"/>
    <property type="project" value="UniProtKB-UniRule"/>
</dbReference>
<dbReference type="FunFam" id="1.20.58.760:FF:000001">
    <property type="entry name" value="ATP-dependent zinc metalloprotease FtsH"/>
    <property type="match status" value="1"/>
</dbReference>
<evidence type="ECO:0000313" key="20">
    <source>
        <dbReference type="Proteomes" id="UP000246077"/>
    </source>
</evidence>
<dbReference type="Gene3D" id="3.30.720.210">
    <property type="match status" value="1"/>
</dbReference>
<comment type="similarity">
    <text evidence="16">Belongs to the AAA ATPase family.</text>
</comment>
<evidence type="ECO:0000256" key="15">
    <source>
        <dbReference type="HAMAP-Rule" id="MF_01458"/>
    </source>
</evidence>
<dbReference type="RefSeq" id="WP_109921089.1">
    <property type="nucleotide sequence ID" value="NZ_QGLF01000002.1"/>
</dbReference>
<gene>
    <name evidence="15" type="primary">ftsH</name>
    <name evidence="19" type="ORF">DKG75_09855</name>
</gene>
<dbReference type="HAMAP" id="MF_01458">
    <property type="entry name" value="FtsH"/>
    <property type="match status" value="1"/>
</dbReference>
<sequence length="637" mass="69493">MNLPGRNLALWVVIALLLIALFNFFQSSSGRKPGTEMSYSNFVNEVEAGRVTDVKIQGDTVVLHLADGNERYTIAPSDPQMVQRLLDKGVNVVSVTQDKGGPTLVDILISWFPMLLLIGVWIFFMRQMQSGGGKAMGFGKSKARLLTERHGRVTFDDVAGIDEAKEELEEIVDFLKDPQKFQRLGGRIPKGALLVGPPGTGKTLLARAIAGEANVPFFTISGSDFVEMFVGVGASRVRDMFEQAKKNAPCIIFIDEIDAVGRHRGAGLGGGNDEREQTLNQLLVEMDGFEANEGVILVAATNRPDVLDPALLRPGRFDRQVVVPNPDIAGREKILKVHMRKVPVGADVDAKVIARGTPGFSGADLANLVNEAALLAARKGRRIVSMAEFEAAKDKVMMGAERRSMAMTEQERKLTAYHEAGHALVALLSPNHDPLHKVTIIPRGRALGVTMSLPERDRYGWSKKELSSRLAMMFGGRVAEEQVFGPENVTTGASDDIRQATNLARRMVTEWGMSDKLGRLRYSENEEEVFLGHSVTQRKNVSDATAHLIDEEVRRLIDEAETFTRSLLSTHADQLEIIAKGLLEYETLSGDEVRALLRGETIYRESSSSEPPADVGTGSAVPPTGKPGIRPEPAPGA</sequence>
<dbReference type="FunFam" id="1.10.8.60:FF:000001">
    <property type="entry name" value="ATP-dependent zinc metalloprotease FtsH"/>
    <property type="match status" value="1"/>
</dbReference>
<comment type="similarity">
    <text evidence="2 15">In the C-terminal section; belongs to the peptidase M41 family.</text>
</comment>
<feature type="binding site" evidence="15">
    <location>
        <position position="496"/>
    </location>
    <ligand>
        <name>Zn(2+)</name>
        <dbReference type="ChEBI" id="CHEBI:29105"/>
        <note>catalytic</note>
    </ligand>
</feature>
<keyword evidence="4 15" id="KW-0645">Protease</keyword>
<dbReference type="InterPro" id="IPR037219">
    <property type="entry name" value="Peptidase_M41-like"/>
</dbReference>
<evidence type="ECO:0000256" key="8">
    <source>
        <dbReference type="ARBA" id="ARBA00022801"/>
    </source>
</evidence>
<keyword evidence="7 15" id="KW-0547">Nucleotide-binding</keyword>
<evidence type="ECO:0000256" key="12">
    <source>
        <dbReference type="ARBA" id="ARBA00023049"/>
    </source>
</evidence>
<evidence type="ECO:0000256" key="9">
    <source>
        <dbReference type="ARBA" id="ARBA00022833"/>
    </source>
</evidence>
<dbReference type="AlphaFoldDB" id="A0A317E867"/>
<dbReference type="SUPFAM" id="SSF140990">
    <property type="entry name" value="FtsH protease domain-like"/>
    <property type="match status" value="1"/>
</dbReference>
<accession>A0A317E867</accession>